<name>A0AC61MU42_9FIRM</name>
<keyword evidence="2" id="KW-1185">Reference proteome</keyword>
<sequence>MFNLRKKNLGKLDKKLVLILLTLLVYGLIVLFSATKSLGSKTIFAQVVATILGLIAIIFILLIDTDFLKQNYKVIYIASIALLVLVLIIGTGREQWGSNSWIVLGPIRFQPAEIVKIGFIISFSRIIEINIKTINHPKTLLKVLIFALIPVILILLQPDAGTAMVFIFIIAVMLFAAGVKMKYFFMALGLGIASLPFIYLSLEDFQKKRILTFLNPEHDTSDSSYQAIQGKIAIGSGKFFGKGFLKGTQSQFNFIPEKQTDYIFPVLVEEFGFLGGGILIALYGGLLYRFVVLAKNSNQIFSKLVIMGLSAMFLFHIFENIGMTLGIMPVTGIPLPFFSYGGTFQLINLISVGIILSVSIQKEALSFE</sequence>
<reference evidence="1 2" key="1">
    <citation type="journal article" date="2022" name="Int. J. Syst. Evol. Microbiol.">
        <title>Miniphocaeibacter halophilus sp. nov., an ammonium-tolerant acetate-producing bacterium isolated from a biogas system.</title>
        <authorList>
            <person name="Schnurer A."/>
            <person name="Singh A."/>
            <person name="Bi S."/>
            <person name="Qiao W."/>
            <person name="Westerholm M."/>
        </authorList>
    </citation>
    <scope>NUCLEOTIDE SEQUENCE [LARGE SCALE GENOMIC DNA]</scope>
    <source>
        <strain evidence="1 2">AMB_01</strain>
    </source>
</reference>
<evidence type="ECO:0000313" key="2">
    <source>
        <dbReference type="Proteomes" id="UP000595814"/>
    </source>
</evidence>
<accession>A0AC61MU42</accession>
<dbReference type="Proteomes" id="UP000595814">
    <property type="component" value="Chromosome"/>
</dbReference>
<protein>
    <submittedName>
        <fullName evidence="1">Rod shape-determining protein RodA</fullName>
    </submittedName>
</protein>
<gene>
    <name evidence="1" type="primary">rodA</name>
    <name evidence="1" type="ORF">JFY71_10270</name>
</gene>
<evidence type="ECO:0000313" key="1">
    <source>
        <dbReference type="EMBL" id="QQK07661.1"/>
    </source>
</evidence>
<proteinExistence type="predicted"/>
<organism evidence="1 2">
    <name type="scientific">Miniphocaeibacter halophilus</name>
    <dbReference type="NCBI Taxonomy" id="2931922"/>
    <lineage>
        <taxon>Bacteria</taxon>
        <taxon>Bacillati</taxon>
        <taxon>Bacillota</taxon>
        <taxon>Tissierellia</taxon>
        <taxon>Tissierellales</taxon>
        <taxon>Peptoniphilaceae</taxon>
        <taxon>Miniphocaeibacter</taxon>
    </lineage>
</organism>
<dbReference type="EMBL" id="CP066744">
    <property type="protein sequence ID" value="QQK07661.1"/>
    <property type="molecule type" value="Genomic_DNA"/>
</dbReference>